<accession>A0AAE3V9A4</accession>
<sequence>MTFEWDENKNQINKQKHGIAFEEAQTVFYDGKHYWNTTNCIRRMKIDFVFLVGAMKVKFFL</sequence>
<reference evidence="1" key="1">
    <citation type="submission" date="2023-07" db="EMBL/GenBank/DDBJ databases">
        <title>Genomic Encyclopedia of Type Strains, Phase IV (KMG-IV): sequencing the most valuable type-strain genomes for metagenomic binning, comparative biology and taxonomic classification.</title>
        <authorList>
            <person name="Goeker M."/>
        </authorList>
    </citation>
    <scope>NUCLEOTIDE SEQUENCE</scope>
    <source>
        <strain evidence="1">DSM 19659</strain>
    </source>
</reference>
<protein>
    <submittedName>
        <fullName evidence="1">Uncharacterized DUF497 family protein</fullName>
    </submittedName>
</protein>
<dbReference type="InterPro" id="IPR007460">
    <property type="entry name" value="BrnT_toxin"/>
</dbReference>
<evidence type="ECO:0000313" key="2">
    <source>
        <dbReference type="Proteomes" id="UP001241537"/>
    </source>
</evidence>
<comment type="caution">
    <text evidence="1">The sequence shown here is derived from an EMBL/GenBank/DDBJ whole genome shotgun (WGS) entry which is preliminary data.</text>
</comment>
<dbReference type="RefSeq" id="WP_416388988.1">
    <property type="nucleotide sequence ID" value="NZ_JAUSTO010000003.1"/>
</dbReference>
<dbReference type="Proteomes" id="UP001241537">
    <property type="component" value="Unassembled WGS sequence"/>
</dbReference>
<keyword evidence="2" id="KW-1185">Reference proteome</keyword>
<dbReference type="Gene3D" id="3.10.450.530">
    <property type="entry name" value="Ribonuclease toxin, BrnT, of type II toxin-antitoxin system"/>
    <property type="match status" value="1"/>
</dbReference>
<evidence type="ECO:0000313" key="1">
    <source>
        <dbReference type="EMBL" id="MDQ0151980.1"/>
    </source>
</evidence>
<dbReference type="InterPro" id="IPR038573">
    <property type="entry name" value="BrnT_sf"/>
</dbReference>
<name>A0AAE3V9A4_9FIRM</name>
<gene>
    <name evidence="1" type="ORF">J2S20_000662</name>
</gene>
<organism evidence="1 2">
    <name type="scientific">Moryella indoligenes</name>
    <dbReference type="NCBI Taxonomy" id="371674"/>
    <lineage>
        <taxon>Bacteria</taxon>
        <taxon>Bacillati</taxon>
        <taxon>Bacillota</taxon>
        <taxon>Clostridia</taxon>
        <taxon>Lachnospirales</taxon>
        <taxon>Lachnospiraceae</taxon>
        <taxon>Moryella</taxon>
    </lineage>
</organism>
<dbReference type="AlphaFoldDB" id="A0AAE3V9A4"/>
<dbReference type="EMBL" id="JAUSTO010000003">
    <property type="protein sequence ID" value="MDQ0151980.1"/>
    <property type="molecule type" value="Genomic_DNA"/>
</dbReference>
<dbReference type="Pfam" id="PF04365">
    <property type="entry name" value="BrnT_toxin"/>
    <property type="match status" value="1"/>
</dbReference>
<proteinExistence type="predicted"/>